<dbReference type="SUPFAM" id="SSF47203">
    <property type="entry name" value="Acyl-CoA dehydrogenase C-terminal domain-like"/>
    <property type="match status" value="1"/>
</dbReference>
<keyword evidence="10" id="KW-1185">Reference proteome</keyword>
<name>A0ABN8GHV1_9BACL</name>
<comment type="caution">
    <text evidence="9">The sequence shown here is derived from an EMBL/GenBank/DDBJ whole genome shotgun (WGS) entry which is preliminary data.</text>
</comment>
<dbReference type="InterPro" id="IPR009100">
    <property type="entry name" value="AcylCoA_DH/oxidase_NM_dom_sf"/>
</dbReference>
<accession>A0ABN8GHV1</accession>
<evidence type="ECO:0000256" key="3">
    <source>
        <dbReference type="ARBA" id="ARBA00022630"/>
    </source>
</evidence>
<keyword evidence="5 9" id="KW-0560">Oxidoreductase</keyword>
<feature type="domain" description="Acyl-CoA dehydrogenase/oxidase N-terminal" evidence="8">
    <location>
        <begin position="6"/>
        <end position="117"/>
    </location>
</feature>
<dbReference type="SUPFAM" id="SSF56645">
    <property type="entry name" value="Acyl-CoA dehydrogenase NM domain-like"/>
    <property type="match status" value="1"/>
</dbReference>
<dbReference type="Pfam" id="PF02771">
    <property type="entry name" value="Acyl-CoA_dh_N"/>
    <property type="match status" value="1"/>
</dbReference>
<dbReference type="InterPro" id="IPR006091">
    <property type="entry name" value="Acyl-CoA_Oxase/DH_mid-dom"/>
</dbReference>
<dbReference type="EMBL" id="CAKMMW010000005">
    <property type="protein sequence ID" value="CAH1203671.1"/>
    <property type="molecule type" value="Genomic_DNA"/>
</dbReference>
<evidence type="ECO:0000259" key="8">
    <source>
        <dbReference type="Pfam" id="PF02771"/>
    </source>
</evidence>
<sequence length="379" mass="40936">MDYSLSEELKMIRTMVRDFASEEVAPTAALRDEEERFDRQLFETMGELGLTGILVPELYGGLGSNALTNCLVLEELARACASTGYTLFVHSGLACAAISMFGSVEQKKLFLGPMGNGQKLGAYAWSEHAQTAGASGVVLHTKALRDGDDYVLQGTKFFVSNAGEADVYVVFALTGNDSTSHESSAFIIEKGTPGFILSKKERKLGLRGSPSLSIELVDCRIPLANRLGEEGDGHRIALQSLESARSGIAALAVGLAQAAMDVSIAYAKTRKQFGKPIAQQQAIAFKLANMATQIEATRLLTYQAAWRESQCGVGAGYANLFAGDTAMTVAIEAVQIHGGYGYTKAFPVERYMRDAKMLQMVEATMDEQRRAIARLVKRT</sequence>
<dbReference type="RefSeq" id="WP_236287280.1">
    <property type="nucleotide sequence ID" value="NZ_CAKMMW010000005.1"/>
</dbReference>
<proteinExistence type="inferred from homology"/>
<dbReference type="InterPro" id="IPR013786">
    <property type="entry name" value="AcylCoA_DH/ox_N"/>
</dbReference>
<protein>
    <submittedName>
        <fullName evidence="9">Acyl-CoA dehydrogenase</fullName>
        <ecNumber evidence="9">1.3.99.-</ecNumber>
    </submittedName>
</protein>
<evidence type="ECO:0000259" key="7">
    <source>
        <dbReference type="Pfam" id="PF02770"/>
    </source>
</evidence>
<evidence type="ECO:0000313" key="9">
    <source>
        <dbReference type="EMBL" id="CAH1203671.1"/>
    </source>
</evidence>
<keyword evidence="3 5" id="KW-0285">Flavoprotein</keyword>
<dbReference type="InterPro" id="IPR037069">
    <property type="entry name" value="AcylCoA_DH/ox_N_sf"/>
</dbReference>
<dbReference type="EC" id="1.3.99.-" evidence="9"/>
<dbReference type="Pfam" id="PF02770">
    <property type="entry name" value="Acyl-CoA_dh_M"/>
    <property type="match status" value="1"/>
</dbReference>
<reference evidence="9" key="1">
    <citation type="submission" date="2022-01" db="EMBL/GenBank/DDBJ databases">
        <authorList>
            <person name="Criscuolo A."/>
        </authorList>
    </citation>
    <scope>NUCLEOTIDE SEQUENCE</scope>
    <source>
        <strain evidence="9">CIP111891</strain>
    </source>
</reference>
<dbReference type="PANTHER" id="PTHR43884">
    <property type="entry name" value="ACYL-COA DEHYDROGENASE"/>
    <property type="match status" value="1"/>
</dbReference>
<gene>
    <name evidence="9" type="primary">acdA_2</name>
    <name evidence="9" type="ORF">PAECIP111891_02387</name>
</gene>
<dbReference type="PANTHER" id="PTHR43884:SF41">
    <property type="entry name" value="ACYL-COA DEHYDROGENASE"/>
    <property type="match status" value="1"/>
</dbReference>
<dbReference type="GO" id="GO:0016491">
    <property type="term" value="F:oxidoreductase activity"/>
    <property type="evidence" value="ECO:0007669"/>
    <property type="project" value="UniProtKB-KW"/>
</dbReference>
<evidence type="ECO:0000313" key="10">
    <source>
        <dbReference type="Proteomes" id="UP000838821"/>
    </source>
</evidence>
<feature type="domain" description="Acyl-CoA oxidase/dehydrogenase middle" evidence="7">
    <location>
        <begin position="122"/>
        <end position="218"/>
    </location>
</feature>
<dbReference type="InterPro" id="IPR009075">
    <property type="entry name" value="AcylCo_DH/oxidase_C"/>
</dbReference>
<comment type="cofactor">
    <cofactor evidence="1 5">
        <name>FAD</name>
        <dbReference type="ChEBI" id="CHEBI:57692"/>
    </cofactor>
</comment>
<dbReference type="Gene3D" id="1.10.540.10">
    <property type="entry name" value="Acyl-CoA dehydrogenase/oxidase, N-terminal domain"/>
    <property type="match status" value="1"/>
</dbReference>
<feature type="domain" description="Acyl-CoA dehydrogenase/oxidase C-terminal" evidence="6">
    <location>
        <begin position="231"/>
        <end position="374"/>
    </location>
</feature>
<dbReference type="Gene3D" id="2.40.110.10">
    <property type="entry name" value="Butyryl-CoA Dehydrogenase, subunit A, domain 2"/>
    <property type="match status" value="1"/>
</dbReference>
<evidence type="ECO:0000259" key="6">
    <source>
        <dbReference type="Pfam" id="PF00441"/>
    </source>
</evidence>
<comment type="similarity">
    <text evidence="2 5">Belongs to the acyl-CoA dehydrogenase family.</text>
</comment>
<dbReference type="InterPro" id="IPR046373">
    <property type="entry name" value="Acyl-CoA_Oxase/DH_mid-dom_sf"/>
</dbReference>
<evidence type="ECO:0000256" key="2">
    <source>
        <dbReference type="ARBA" id="ARBA00009347"/>
    </source>
</evidence>
<dbReference type="Proteomes" id="UP000838821">
    <property type="component" value="Unassembled WGS sequence"/>
</dbReference>
<keyword evidence="4 5" id="KW-0274">FAD</keyword>
<dbReference type="PIRSF" id="PIRSF016578">
    <property type="entry name" value="HsaA"/>
    <property type="match status" value="1"/>
</dbReference>
<evidence type="ECO:0000256" key="4">
    <source>
        <dbReference type="ARBA" id="ARBA00022827"/>
    </source>
</evidence>
<evidence type="ECO:0000256" key="5">
    <source>
        <dbReference type="RuleBase" id="RU362125"/>
    </source>
</evidence>
<dbReference type="Pfam" id="PF00441">
    <property type="entry name" value="Acyl-CoA_dh_1"/>
    <property type="match status" value="1"/>
</dbReference>
<dbReference type="Gene3D" id="1.20.140.10">
    <property type="entry name" value="Butyryl-CoA Dehydrogenase, subunit A, domain 3"/>
    <property type="match status" value="1"/>
</dbReference>
<dbReference type="InterPro" id="IPR036250">
    <property type="entry name" value="AcylCo_DH-like_C"/>
</dbReference>
<organism evidence="9 10">
    <name type="scientific">Paenibacillus allorhizoplanae</name>
    <dbReference type="NCBI Taxonomy" id="2905648"/>
    <lineage>
        <taxon>Bacteria</taxon>
        <taxon>Bacillati</taxon>
        <taxon>Bacillota</taxon>
        <taxon>Bacilli</taxon>
        <taxon>Bacillales</taxon>
        <taxon>Paenibacillaceae</taxon>
        <taxon>Paenibacillus</taxon>
    </lineage>
</organism>
<evidence type="ECO:0000256" key="1">
    <source>
        <dbReference type="ARBA" id="ARBA00001974"/>
    </source>
</evidence>